<dbReference type="Proteomes" id="UP000663868">
    <property type="component" value="Unassembled WGS sequence"/>
</dbReference>
<comment type="caution">
    <text evidence="2">The sequence shown here is derived from an EMBL/GenBank/DDBJ whole genome shotgun (WGS) entry which is preliminary data.</text>
</comment>
<dbReference type="AlphaFoldDB" id="A0A820D256"/>
<feature type="transmembrane region" description="Helical" evidence="1">
    <location>
        <begin position="107"/>
        <end position="126"/>
    </location>
</feature>
<sequence>QIDRRYVSLELPHCSVSSYTLLPYFTNCLRSSQSNGVMSLISHPKSIITLQFPCSSSLNELSRFIKQHCVHFVNDDNQDVNETNIPDQKMKKIRKFNKNNERRKKSINNIFLILLNVRLIVKFYIWPLVVLTQRRLIRATVARPIYAKHTCSVRRSRHLICTLPAYSERKFICNVNNIEDKN</sequence>
<accession>A0A820D256</accession>
<feature type="non-terminal residue" evidence="2">
    <location>
        <position position="1"/>
    </location>
</feature>
<gene>
    <name evidence="2" type="ORF">KXQ929_LOCUS41552</name>
</gene>
<dbReference type="EMBL" id="CAJOBB010009419">
    <property type="protein sequence ID" value="CAF4227539.1"/>
    <property type="molecule type" value="Genomic_DNA"/>
</dbReference>
<organism evidence="2 3">
    <name type="scientific">Adineta steineri</name>
    <dbReference type="NCBI Taxonomy" id="433720"/>
    <lineage>
        <taxon>Eukaryota</taxon>
        <taxon>Metazoa</taxon>
        <taxon>Spiralia</taxon>
        <taxon>Gnathifera</taxon>
        <taxon>Rotifera</taxon>
        <taxon>Eurotatoria</taxon>
        <taxon>Bdelloidea</taxon>
        <taxon>Adinetida</taxon>
        <taxon>Adinetidae</taxon>
        <taxon>Adineta</taxon>
    </lineage>
</organism>
<evidence type="ECO:0000256" key="1">
    <source>
        <dbReference type="SAM" id="Phobius"/>
    </source>
</evidence>
<protein>
    <submittedName>
        <fullName evidence="2">Uncharacterized protein</fullName>
    </submittedName>
</protein>
<keyword evidence="1" id="KW-0812">Transmembrane</keyword>
<keyword evidence="1" id="KW-1133">Transmembrane helix</keyword>
<evidence type="ECO:0000313" key="3">
    <source>
        <dbReference type="Proteomes" id="UP000663868"/>
    </source>
</evidence>
<proteinExistence type="predicted"/>
<name>A0A820D256_9BILA</name>
<reference evidence="2" key="1">
    <citation type="submission" date="2021-02" db="EMBL/GenBank/DDBJ databases">
        <authorList>
            <person name="Nowell W R."/>
        </authorList>
    </citation>
    <scope>NUCLEOTIDE SEQUENCE</scope>
</reference>
<evidence type="ECO:0000313" key="2">
    <source>
        <dbReference type="EMBL" id="CAF4227539.1"/>
    </source>
</evidence>
<keyword evidence="1" id="KW-0472">Membrane</keyword>